<dbReference type="InterPro" id="IPR011050">
    <property type="entry name" value="Pectin_lyase_fold/virulence"/>
</dbReference>
<dbReference type="RefSeq" id="WP_268115678.1">
    <property type="nucleotide sequence ID" value="NZ_CP113524.1"/>
</dbReference>
<evidence type="ECO:0008006" key="3">
    <source>
        <dbReference type="Google" id="ProtNLM"/>
    </source>
</evidence>
<keyword evidence="2" id="KW-1185">Reference proteome</keyword>
<evidence type="ECO:0000313" key="2">
    <source>
        <dbReference type="Proteomes" id="UP001163115"/>
    </source>
</evidence>
<proteinExistence type="predicted"/>
<dbReference type="Gene3D" id="3.30.1910.20">
    <property type="entry name" value="asparaginyl-tRNA synthetase, N-terminal domain"/>
    <property type="match status" value="1"/>
</dbReference>
<gene>
    <name evidence="1" type="ORF">OW255_03835</name>
</gene>
<accession>A0ABY7AE93</accession>
<protein>
    <recommendedName>
        <fullName evidence="3">DUF1565 domain-containing protein</fullName>
    </recommendedName>
</protein>
<dbReference type="EMBL" id="CP113524">
    <property type="protein sequence ID" value="WAJ24655.1"/>
    <property type="molecule type" value="Genomic_DNA"/>
</dbReference>
<dbReference type="Proteomes" id="UP001163115">
    <property type="component" value="Chromosome"/>
</dbReference>
<dbReference type="SUPFAM" id="SSF51126">
    <property type="entry name" value="Pectin lyase-like"/>
    <property type="match status" value="1"/>
</dbReference>
<organism evidence="1 2">
    <name type="scientific">Lacrimispora xylanolytica</name>
    <dbReference type="NCBI Taxonomy" id="29375"/>
    <lineage>
        <taxon>Bacteria</taxon>
        <taxon>Bacillati</taxon>
        <taxon>Bacillota</taxon>
        <taxon>Clostridia</taxon>
        <taxon>Lachnospirales</taxon>
        <taxon>Lachnospiraceae</taxon>
        <taxon>Lacrimispora</taxon>
    </lineage>
</organism>
<reference evidence="1" key="1">
    <citation type="submission" date="2022-11" db="EMBL/GenBank/DDBJ databases">
        <title>Lacrimispora xylanolytica sy1, complete genome.</title>
        <authorList>
            <person name="Choi S."/>
        </authorList>
    </citation>
    <scope>NUCLEOTIDE SEQUENCE</scope>
    <source>
        <strain evidence="1">Sy1</strain>
    </source>
</reference>
<name>A0ABY7AE93_9FIRM</name>
<sequence length="535" mass="58703">MGQYNKAIITAAGENLIARAVAGELKLNITKAKISNHRYPDGTDYKALTDMDGVKQILEYPETKVLDNNMIQTRVLFSNEEIQVAYYIQNIGLYAKDGEEEILFCIVTAVIPDEMPKYNGVASTSYIYNIQNVVQDAAEINIEVVPSGTATIQDVMERVDATGGDISETVIETLEMIDAKYPVPEVGDSTKVFMGKVKKYIKDTKPLNNDMFVYVDNNGSDITGDGTSSNPYKTIKSALNNIPKDLGGHSATVRIADGTYNEAVNISNFHSGMLHITRANNWESLNISCNIDTITCISSTARIIIAGINFTQTSNHSFIGIDCSNLVLWYCQALGDSQYAGFHFESCNARIDACRVNNKKWGVIASYFCRIHSASWYIGSAATDNGIASLSGSTVTLMGNQPTGAWQFYSEYGGVFLQQNGTQISNLTISGLYCPWGNINSGYYRNGNINGPSQINIQTNITTTVTLNANKPYLIAGYPLRRDQFDTVVHTAIPSRTLLCFLRNTSTYSEIYFTSLVDLPAGSNLLFSGTYTTNS</sequence>
<evidence type="ECO:0000313" key="1">
    <source>
        <dbReference type="EMBL" id="WAJ24655.1"/>
    </source>
</evidence>